<keyword evidence="10" id="KW-0876">Taxol biosynthesis</keyword>
<keyword evidence="9 12" id="KW-0408">Iron</keyword>
<comment type="similarity">
    <text evidence="13">Belongs to the cytochrome P450 family.</text>
</comment>
<evidence type="ECO:0000256" key="12">
    <source>
        <dbReference type="PIRSR" id="PIRSR602401-1"/>
    </source>
</evidence>
<sequence length="526" mass="59383">MEMKMKTDLNGLTSNISPANMNWDWVVIAAIGFATVSLWAIFGHGHRRPPGPKALPIIGHFHLFTDTTKPLHQILSSLSAKYGPIINLRFGSRPVLVISSSELAKQCYSTNDLAFASRPQLTQGKHLGYDYYVLGWAPYGAYWRNVRKICVVELLSSKRIHFFQPKRTREISKAITSLFQQGLDHNIINMSQFLFQLTFNLLLGMILGDQSFGDNSVISYDEMKRTIEESFVLNGAICIGDYIPWLKRFDLQGHEKAMKIVQRKLDSYLQRIVEKHRENESNKDEYQMDFIDVLISEEKDEAISDKDAFVKSTAMQMLLAGADTSSVTLEWAMSLLLSHPDRLRNAQDELDSKIGQNRVVEESDIGQLNYLQAIVKETLRLHPAAPLLVPHQSTEACTVGGFHIPAGTTLMINAWAIHRDEKVWNKPLEFIPERFMEVGGERGVGNIYNMENEYEMIPFGAGRRGCPGVSLAMTTMHITLARLLQGFNWFVPDGQVIDMNEGVGVTMPRAVPLNVIVESRLPHGLY</sequence>
<evidence type="ECO:0000256" key="2">
    <source>
        <dbReference type="ARBA" id="ARBA00004370"/>
    </source>
</evidence>
<evidence type="ECO:0000256" key="4">
    <source>
        <dbReference type="ARBA" id="ARBA00022617"/>
    </source>
</evidence>
<dbReference type="PANTHER" id="PTHR47947:SF26">
    <property type="entry name" value="CYTOCHROME P450"/>
    <property type="match status" value="1"/>
</dbReference>
<comment type="pathway">
    <text evidence="3">Alkaloid biosynthesis; taxol biosynthesis.</text>
</comment>
<accession>A0A291FB39</accession>
<dbReference type="InterPro" id="IPR017972">
    <property type="entry name" value="Cyt_P450_CS"/>
</dbReference>
<dbReference type="InterPro" id="IPR002401">
    <property type="entry name" value="Cyt_P450_E_grp-I"/>
</dbReference>
<dbReference type="PRINTS" id="PR00463">
    <property type="entry name" value="EP450I"/>
</dbReference>
<feature type="binding site" description="axial binding residue" evidence="12">
    <location>
        <position position="466"/>
    </location>
    <ligand>
        <name>heme</name>
        <dbReference type="ChEBI" id="CHEBI:30413"/>
    </ligand>
    <ligandPart>
        <name>Fe</name>
        <dbReference type="ChEBI" id="CHEBI:18248"/>
    </ligandPart>
</feature>
<dbReference type="Pfam" id="PF00067">
    <property type="entry name" value="p450"/>
    <property type="match status" value="1"/>
</dbReference>
<dbReference type="PROSITE" id="PS00086">
    <property type="entry name" value="CYTOCHROME_P450"/>
    <property type="match status" value="1"/>
</dbReference>
<keyword evidence="13" id="KW-0503">Monooxygenase</keyword>
<dbReference type="AlphaFoldDB" id="A0A291FB39"/>
<evidence type="ECO:0000256" key="10">
    <source>
        <dbReference type="ARBA" id="ARBA00023059"/>
    </source>
</evidence>
<dbReference type="GO" id="GO:0042617">
    <property type="term" value="P:paclitaxel biosynthetic process"/>
    <property type="evidence" value="ECO:0007669"/>
    <property type="project" value="UniProtKB-UniPathway"/>
</dbReference>
<keyword evidence="7 14" id="KW-1133">Transmembrane helix</keyword>
<dbReference type="GO" id="GO:0005506">
    <property type="term" value="F:iron ion binding"/>
    <property type="evidence" value="ECO:0007669"/>
    <property type="project" value="InterPro"/>
</dbReference>
<reference evidence="15" key="1">
    <citation type="journal article" date="2017" name="Front. Plant Sci.">
        <title>Transcriptome Assembly and Systematic Identification of Novel Cytochrome P450s in Taxus chinensis.</title>
        <authorList>
            <person name="Liao W."/>
            <person name="Zhao S."/>
            <person name="Zhang M."/>
            <person name="Dong K."/>
            <person name="Chen Y."/>
            <person name="Fu C."/>
            <person name="Yu L."/>
        </authorList>
    </citation>
    <scope>NUCLEOTIDE SEQUENCE</scope>
</reference>
<dbReference type="InterPro" id="IPR036396">
    <property type="entry name" value="Cyt_P450_sf"/>
</dbReference>
<protein>
    <submittedName>
        <fullName evidence="15">CYP867F22</fullName>
    </submittedName>
</protein>
<evidence type="ECO:0000256" key="13">
    <source>
        <dbReference type="RuleBase" id="RU000461"/>
    </source>
</evidence>
<evidence type="ECO:0000256" key="6">
    <source>
        <dbReference type="ARBA" id="ARBA00022723"/>
    </source>
</evidence>
<dbReference type="GO" id="GO:0004497">
    <property type="term" value="F:monooxygenase activity"/>
    <property type="evidence" value="ECO:0007669"/>
    <property type="project" value="UniProtKB-KW"/>
</dbReference>
<dbReference type="GO" id="GO:0016705">
    <property type="term" value="F:oxidoreductase activity, acting on paired donors, with incorporation or reduction of molecular oxygen"/>
    <property type="evidence" value="ECO:0007669"/>
    <property type="project" value="InterPro"/>
</dbReference>
<evidence type="ECO:0000256" key="9">
    <source>
        <dbReference type="ARBA" id="ARBA00023004"/>
    </source>
</evidence>
<dbReference type="FunFam" id="1.10.630.10:FF:000026">
    <property type="entry name" value="Cytochrome P450 82C4"/>
    <property type="match status" value="1"/>
</dbReference>
<evidence type="ECO:0000256" key="11">
    <source>
        <dbReference type="ARBA" id="ARBA00023136"/>
    </source>
</evidence>
<evidence type="ECO:0000256" key="3">
    <source>
        <dbReference type="ARBA" id="ARBA00005122"/>
    </source>
</evidence>
<dbReference type="GO" id="GO:0016020">
    <property type="term" value="C:membrane"/>
    <property type="evidence" value="ECO:0007669"/>
    <property type="project" value="UniProtKB-SubCell"/>
</dbReference>
<organism evidence="15">
    <name type="scientific">Taxus chinensis</name>
    <name type="common">Chinese yew</name>
    <name type="synonym">Taxus wallichiana var. chinensis</name>
    <dbReference type="NCBI Taxonomy" id="29808"/>
    <lineage>
        <taxon>Eukaryota</taxon>
        <taxon>Viridiplantae</taxon>
        <taxon>Streptophyta</taxon>
        <taxon>Embryophyta</taxon>
        <taxon>Tracheophyta</taxon>
        <taxon>Spermatophyta</taxon>
        <taxon>Pinopsida</taxon>
        <taxon>Pinidae</taxon>
        <taxon>Conifers II</taxon>
        <taxon>Cupressales</taxon>
        <taxon>Taxaceae</taxon>
        <taxon>Taxus</taxon>
    </lineage>
</organism>
<dbReference type="UniPathway" id="UPA00842"/>
<name>A0A291FB39_TAXCH</name>
<keyword evidence="8 13" id="KW-0560">Oxidoreductase</keyword>
<dbReference type="SUPFAM" id="SSF48264">
    <property type="entry name" value="Cytochrome P450"/>
    <property type="match status" value="1"/>
</dbReference>
<dbReference type="Gene3D" id="1.10.630.10">
    <property type="entry name" value="Cytochrome P450"/>
    <property type="match status" value="1"/>
</dbReference>
<dbReference type="InterPro" id="IPR001128">
    <property type="entry name" value="Cyt_P450"/>
</dbReference>
<evidence type="ECO:0000256" key="1">
    <source>
        <dbReference type="ARBA" id="ARBA00001971"/>
    </source>
</evidence>
<evidence type="ECO:0000256" key="8">
    <source>
        <dbReference type="ARBA" id="ARBA00023002"/>
    </source>
</evidence>
<comment type="subcellular location">
    <subcellularLocation>
        <location evidence="2">Membrane</location>
    </subcellularLocation>
</comment>
<keyword evidence="4 12" id="KW-0349">Heme</keyword>
<evidence type="ECO:0000313" key="15">
    <source>
        <dbReference type="EMBL" id="ATG30003.1"/>
    </source>
</evidence>
<dbReference type="EMBL" id="MF448682">
    <property type="protein sequence ID" value="ATG30003.1"/>
    <property type="molecule type" value="mRNA"/>
</dbReference>
<dbReference type="PANTHER" id="PTHR47947">
    <property type="entry name" value="CYTOCHROME P450 82C3-RELATED"/>
    <property type="match status" value="1"/>
</dbReference>
<dbReference type="PRINTS" id="PR00385">
    <property type="entry name" value="P450"/>
</dbReference>
<dbReference type="CDD" id="cd20618">
    <property type="entry name" value="CYP71_clan"/>
    <property type="match status" value="1"/>
</dbReference>
<comment type="cofactor">
    <cofactor evidence="1 12">
        <name>heme</name>
        <dbReference type="ChEBI" id="CHEBI:30413"/>
    </cofactor>
</comment>
<keyword evidence="11 14" id="KW-0472">Membrane</keyword>
<dbReference type="GO" id="GO:0020037">
    <property type="term" value="F:heme binding"/>
    <property type="evidence" value="ECO:0007669"/>
    <property type="project" value="InterPro"/>
</dbReference>
<dbReference type="InterPro" id="IPR050651">
    <property type="entry name" value="Plant_Cytochrome_P450_Monoox"/>
</dbReference>
<proteinExistence type="evidence at transcript level"/>
<keyword evidence="6 12" id="KW-0479">Metal-binding</keyword>
<evidence type="ECO:0000256" key="14">
    <source>
        <dbReference type="SAM" id="Phobius"/>
    </source>
</evidence>
<keyword evidence="5 14" id="KW-0812">Transmembrane</keyword>
<evidence type="ECO:0000256" key="5">
    <source>
        <dbReference type="ARBA" id="ARBA00022692"/>
    </source>
</evidence>
<feature type="transmembrane region" description="Helical" evidence="14">
    <location>
        <begin position="21"/>
        <end position="42"/>
    </location>
</feature>
<evidence type="ECO:0000256" key="7">
    <source>
        <dbReference type="ARBA" id="ARBA00022989"/>
    </source>
</evidence>